<evidence type="ECO:0000256" key="3">
    <source>
        <dbReference type="ARBA" id="ARBA00022729"/>
    </source>
</evidence>
<evidence type="ECO:0000256" key="5">
    <source>
        <dbReference type="ARBA" id="ARBA00023237"/>
    </source>
</evidence>
<evidence type="ECO:0000256" key="2">
    <source>
        <dbReference type="ARBA" id="ARBA00006275"/>
    </source>
</evidence>
<feature type="domain" description="SusD-like N-terminal" evidence="8">
    <location>
        <begin position="95"/>
        <end position="227"/>
    </location>
</feature>
<feature type="domain" description="RagB/SusD" evidence="7">
    <location>
        <begin position="324"/>
        <end position="458"/>
    </location>
</feature>
<dbReference type="InterPro" id="IPR012944">
    <property type="entry name" value="SusD_RagB_dom"/>
</dbReference>
<dbReference type="RefSeq" id="WP_346819970.1">
    <property type="nucleotide sequence ID" value="NZ_JBDKWZ010000002.1"/>
</dbReference>
<evidence type="ECO:0000259" key="8">
    <source>
        <dbReference type="Pfam" id="PF14322"/>
    </source>
</evidence>
<evidence type="ECO:0000313" key="9">
    <source>
        <dbReference type="EMBL" id="MEN7547185.1"/>
    </source>
</evidence>
<comment type="subcellular location">
    <subcellularLocation>
        <location evidence="1">Cell outer membrane</location>
    </subcellularLocation>
</comment>
<reference evidence="9 10" key="1">
    <citation type="submission" date="2024-04" db="EMBL/GenBank/DDBJ databases">
        <title>Novel genus in family Flammeovirgaceae.</title>
        <authorList>
            <person name="Nguyen T.H."/>
            <person name="Vuong T.Q."/>
            <person name="Le H."/>
            <person name="Kim S.-G."/>
        </authorList>
    </citation>
    <scope>NUCLEOTIDE SEQUENCE [LARGE SCALE GENOMIC DNA]</scope>
    <source>
        <strain evidence="9 10">JCM 23209</strain>
    </source>
</reference>
<dbReference type="InterPro" id="IPR033985">
    <property type="entry name" value="SusD-like_N"/>
</dbReference>
<evidence type="ECO:0000256" key="6">
    <source>
        <dbReference type="SAM" id="SignalP"/>
    </source>
</evidence>
<evidence type="ECO:0000256" key="1">
    <source>
        <dbReference type="ARBA" id="ARBA00004442"/>
    </source>
</evidence>
<name>A0AAW9S442_9BACT</name>
<comment type="similarity">
    <text evidence="2">Belongs to the SusD family.</text>
</comment>
<keyword evidence="5" id="KW-0998">Cell outer membrane</keyword>
<evidence type="ECO:0000313" key="10">
    <source>
        <dbReference type="Proteomes" id="UP001403385"/>
    </source>
</evidence>
<protein>
    <submittedName>
        <fullName evidence="9">RagB/SusD family nutrient uptake outer membrane protein</fullName>
    </submittedName>
</protein>
<dbReference type="AlphaFoldDB" id="A0AAW9S442"/>
<keyword evidence="3 6" id="KW-0732">Signal</keyword>
<keyword evidence="4" id="KW-0472">Membrane</keyword>
<accession>A0AAW9S442</accession>
<dbReference type="SUPFAM" id="SSF48452">
    <property type="entry name" value="TPR-like"/>
    <property type="match status" value="1"/>
</dbReference>
<dbReference type="Proteomes" id="UP001403385">
    <property type="component" value="Unassembled WGS sequence"/>
</dbReference>
<evidence type="ECO:0000259" key="7">
    <source>
        <dbReference type="Pfam" id="PF07980"/>
    </source>
</evidence>
<dbReference type="Pfam" id="PF07980">
    <property type="entry name" value="SusD_RagB"/>
    <property type="match status" value="1"/>
</dbReference>
<sequence length="490" mass="55769">MKKIQKIIIYLVISFFAFSCHNGLEPEVYNEISPSTFYKAEEDVTAAVTAMYSPFSATGWGAIFSTTQGGYPVFTEMATDVMDCQWGDGGSWSTIDEFRWLPTTNSVTSFYNRYNHISAITLTLNRMEPVEMNEELKKRYVAELKAARGWLAFMIYDLYGPFTVAPLEVLQNPQEEVIIERPTKEWMVSYIETDLKDAVSELPLSYEEQDWGRFTKGTVLMVMLKLYMHEKKWSEAVGVAEQLTAMGYELMDDYASVFTLENVRNKEIIYAVPCNENWGQMWHAHVLPYNFPTNNTNIQKWSGYRMPWSFYDTFEDEDARLEVIISEYEGTDGGHFDRDNPGAHFVKGAIPMKYGEDPAQVGANSAIDWIVFRYADVLLSLAEAKAHVAGAPDQECIDLVNQVRVRAQLDPVALADYASLEAFNDLVLLERGHELFNEGYRRQDLIRHGKFLEKAQGVPGALPESYKVLFPVPQGIINEGQGKVIQNEGY</sequence>
<feature type="signal peptide" evidence="6">
    <location>
        <begin position="1"/>
        <end position="22"/>
    </location>
</feature>
<comment type="caution">
    <text evidence="9">The sequence shown here is derived from an EMBL/GenBank/DDBJ whole genome shotgun (WGS) entry which is preliminary data.</text>
</comment>
<dbReference type="Gene3D" id="1.25.40.390">
    <property type="match status" value="1"/>
</dbReference>
<dbReference type="InterPro" id="IPR011990">
    <property type="entry name" value="TPR-like_helical_dom_sf"/>
</dbReference>
<proteinExistence type="inferred from homology"/>
<feature type="chain" id="PRO_5043914471" evidence="6">
    <location>
        <begin position="23"/>
        <end position="490"/>
    </location>
</feature>
<keyword evidence="10" id="KW-1185">Reference proteome</keyword>
<dbReference type="EMBL" id="JBDKWZ010000002">
    <property type="protein sequence ID" value="MEN7547185.1"/>
    <property type="molecule type" value="Genomic_DNA"/>
</dbReference>
<evidence type="ECO:0000256" key="4">
    <source>
        <dbReference type="ARBA" id="ARBA00023136"/>
    </source>
</evidence>
<gene>
    <name evidence="9" type="ORF">AAG747_04655</name>
</gene>
<dbReference type="Pfam" id="PF14322">
    <property type="entry name" value="SusD-like_3"/>
    <property type="match status" value="1"/>
</dbReference>
<dbReference type="GO" id="GO:0009279">
    <property type="term" value="C:cell outer membrane"/>
    <property type="evidence" value="ECO:0007669"/>
    <property type="project" value="UniProtKB-SubCell"/>
</dbReference>
<dbReference type="PROSITE" id="PS51257">
    <property type="entry name" value="PROKAR_LIPOPROTEIN"/>
    <property type="match status" value="1"/>
</dbReference>
<organism evidence="9 10">
    <name type="scientific">Rapidithrix thailandica</name>
    <dbReference type="NCBI Taxonomy" id="413964"/>
    <lineage>
        <taxon>Bacteria</taxon>
        <taxon>Pseudomonadati</taxon>
        <taxon>Bacteroidota</taxon>
        <taxon>Cytophagia</taxon>
        <taxon>Cytophagales</taxon>
        <taxon>Flammeovirgaceae</taxon>
        <taxon>Rapidithrix</taxon>
    </lineage>
</organism>